<name>A0ABP0FDT8_CLALP</name>
<dbReference type="EMBL" id="CAWYQH010000046">
    <property type="protein sequence ID" value="CAK8677845.1"/>
    <property type="molecule type" value="Genomic_DNA"/>
</dbReference>
<evidence type="ECO:0000313" key="2">
    <source>
        <dbReference type="Proteomes" id="UP001642483"/>
    </source>
</evidence>
<gene>
    <name evidence="1" type="ORF">CVLEPA_LOCUS7836</name>
</gene>
<reference evidence="1 2" key="1">
    <citation type="submission" date="2024-02" db="EMBL/GenBank/DDBJ databases">
        <authorList>
            <person name="Daric V."/>
            <person name="Darras S."/>
        </authorList>
    </citation>
    <scope>NUCLEOTIDE SEQUENCE [LARGE SCALE GENOMIC DNA]</scope>
</reference>
<comment type="caution">
    <text evidence="1">The sequence shown here is derived from an EMBL/GenBank/DDBJ whole genome shotgun (WGS) entry which is preliminary data.</text>
</comment>
<organism evidence="1 2">
    <name type="scientific">Clavelina lepadiformis</name>
    <name type="common">Light-bulb sea squirt</name>
    <name type="synonym">Ascidia lepadiformis</name>
    <dbReference type="NCBI Taxonomy" id="159417"/>
    <lineage>
        <taxon>Eukaryota</taxon>
        <taxon>Metazoa</taxon>
        <taxon>Chordata</taxon>
        <taxon>Tunicata</taxon>
        <taxon>Ascidiacea</taxon>
        <taxon>Aplousobranchia</taxon>
        <taxon>Clavelinidae</taxon>
        <taxon>Clavelina</taxon>
    </lineage>
</organism>
<protein>
    <submittedName>
        <fullName evidence="1">Uncharacterized protein</fullName>
    </submittedName>
</protein>
<dbReference type="Proteomes" id="UP001642483">
    <property type="component" value="Unassembled WGS sequence"/>
</dbReference>
<evidence type="ECO:0000313" key="1">
    <source>
        <dbReference type="EMBL" id="CAK8677845.1"/>
    </source>
</evidence>
<sequence length="64" mass="7534">MGPRRRNRHRCGICDPRKSIMASYKAKLQELSVKERITIIEQRKTSTVSLKQGFNKDFFSQYIS</sequence>
<accession>A0ABP0FDT8</accession>
<keyword evidence="2" id="KW-1185">Reference proteome</keyword>
<proteinExistence type="predicted"/>